<protein>
    <submittedName>
        <fullName evidence="1">Uncharacterized protein</fullName>
    </submittedName>
</protein>
<reference evidence="1" key="1">
    <citation type="journal article" date="2014" name="Nat. Commun.">
        <title>Multiple recent horizontal transfers of a large genomic region in cheese making fungi.</title>
        <authorList>
            <person name="Cheeseman K."/>
            <person name="Ropars J."/>
            <person name="Renault P."/>
            <person name="Dupont J."/>
            <person name="Gouzy J."/>
            <person name="Branca A."/>
            <person name="Abraham A.L."/>
            <person name="Ceppi M."/>
            <person name="Conseiller E."/>
            <person name="Debuchy R."/>
            <person name="Malagnac F."/>
            <person name="Goarin A."/>
            <person name="Silar P."/>
            <person name="Lacoste S."/>
            <person name="Sallet E."/>
            <person name="Bensimon A."/>
            <person name="Giraud T."/>
            <person name="Brygoo Y."/>
        </authorList>
    </citation>
    <scope>NUCLEOTIDE SEQUENCE [LARGE SCALE GENOMIC DNA]</scope>
    <source>
        <strain evidence="1">FM164</strain>
    </source>
</reference>
<evidence type="ECO:0000313" key="1">
    <source>
        <dbReference type="EMBL" id="CDM36570.1"/>
    </source>
</evidence>
<evidence type="ECO:0000313" key="2">
    <source>
        <dbReference type="Proteomes" id="UP000030686"/>
    </source>
</evidence>
<dbReference type="OMA" id="AYANDNM"/>
<dbReference type="AlphaFoldDB" id="W6QJH3"/>
<proteinExistence type="predicted"/>
<dbReference type="Proteomes" id="UP000030686">
    <property type="component" value="Unassembled WGS sequence"/>
</dbReference>
<sequence length="122" mass="14235">MPPQRRHVASGRPNPYPLPIVYQGTQHANQRLEGIITSIYAEMSKIQQKHYEATVMLQNCDNMLRAHAMDKADLERQNQCFIEHIKIAQQKACNLEFKNKELEYQLAKVRQLHPKQPEGRQS</sequence>
<accession>W6QJH3</accession>
<gene>
    <name evidence="1" type="ORF">PROQFM164_S05g000403</name>
</gene>
<organism evidence="1 2">
    <name type="scientific">Penicillium roqueforti (strain FM164)</name>
    <dbReference type="NCBI Taxonomy" id="1365484"/>
    <lineage>
        <taxon>Eukaryota</taxon>
        <taxon>Fungi</taxon>
        <taxon>Dikarya</taxon>
        <taxon>Ascomycota</taxon>
        <taxon>Pezizomycotina</taxon>
        <taxon>Eurotiomycetes</taxon>
        <taxon>Eurotiomycetidae</taxon>
        <taxon>Eurotiales</taxon>
        <taxon>Aspergillaceae</taxon>
        <taxon>Penicillium</taxon>
    </lineage>
</organism>
<dbReference type="OrthoDB" id="4321771at2759"/>
<name>W6QJH3_PENRF</name>
<keyword evidence="2" id="KW-1185">Reference proteome</keyword>
<dbReference type="EMBL" id="HG792019">
    <property type="protein sequence ID" value="CDM36570.1"/>
    <property type="molecule type" value="Genomic_DNA"/>
</dbReference>